<dbReference type="RefSeq" id="WP_345436994.1">
    <property type="nucleotide sequence ID" value="NZ_BAABKO010000002.1"/>
</dbReference>
<dbReference type="EMBL" id="BAABKO010000002">
    <property type="protein sequence ID" value="GAA4769658.1"/>
    <property type="molecule type" value="Genomic_DNA"/>
</dbReference>
<comment type="caution">
    <text evidence="2">The sequence shown here is derived from an EMBL/GenBank/DDBJ whole genome shotgun (WGS) entry which is preliminary data.</text>
</comment>
<keyword evidence="3" id="KW-1185">Reference proteome</keyword>
<keyword evidence="1" id="KW-0472">Membrane</keyword>
<sequence length="212" mass="20860">MREVTRRGFALSAMLSGVAGFVDAIGFIDTGGLFVSFMSGNSTQAGVALLDEAPATALFPLALVGSFLGGVIVAAISAGSGGGNRARPVAGAAMLLAVSAVLAWTAPTSPVRFALLAAAMGALNTLYIADGRARVAITYATGTLVSLGLAIADAIAGRSSTAWRRPLLLWGSLGAGAAAGAATHRLGSGIALAVAAGILAVAAIALARRRTV</sequence>
<gene>
    <name evidence="2" type="ORF">GCM10023351_11630</name>
</gene>
<feature type="transmembrane region" description="Helical" evidence="1">
    <location>
        <begin position="88"/>
        <end position="106"/>
    </location>
</feature>
<reference evidence="3" key="1">
    <citation type="journal article" date="2019" name="Int. J. Syst. Evol. Microbiol.">
        <title>The Global Catalogue of Microorganisms (GCM) 10K type strain sequencing project: providing services to taxonomists for standard genome sequencing and annotation.</title>
        <authorList>
            <consortium name="The Broad Institute Genomics Platform"/>
            <consortium name="The Broad Institute Genome Sequencing Center for Infectious Disease"/>
            <person name="Wu L."/>
            <person name="Ma J."/>
        </authorList>
    </citation>
    <scope>NUCLEOTIDE SEQUENCE [LARGE SCALE GENOMIC DNA]</scope>
    <source>
        <strain evidence="3">JCM 18537</strain>
    </source>
</reference>
<feature type="transmembrane region" description="Helical" evidence="1">
    <location>
        <begin position="136"/>
        <end position="155"/>
    </location>
</feature>
<feature type="transmembrane region" description="Helical" evidence="1">
    <location>
        <begin position="190"/>
        <end position="207"/>
    </location>
</feature>
<keyword evidence="1" id="KW-0812">Transmembrane</keyword>
<evidence type="ECO:0000313" key="2">
    <source>
        <dbReference type="EMBL" id="GAA4769658.1"/>
    </source>
</evidence>
<dbReference type="Pfam" id="PF06912">
    <property type="entry name" value="DUF1275"/>
    <property type="match status" value="1"/>
</dbReference>
<keyword evidence="1" id="KW-1133">Transmembrane helix</keyword>
<dbReference type="InterPro" id="IPR010699">
    <property type="entry name" value="DUF1275"/>
</dbReference>
<dbReference type="PANTHER" id="PTHR37314:SF4">
    <property type="entry name" value="UPF0700 TRANSMEMBRANE PROTEIN YOAK"/>
    <property type="match status" value="1"/>
</dbReference>
<dbReference type="Proteomes" id="UP001501645">
    <property type="component" value="Unassembled WGS sequence"/>
</dbReference>
<feature type="transmembrane region" description="Helical" evidence="1">
    <location>
        <begin position="57"/>
        <end position="76"/>
    </location>
</feature>
<proteinExistence type="predicted"/>
<accession>A0ABP8ZY59</accession>
<protein>
    <submittedName>
        <fullName evidence="2">YoaK family protein</fullName>
    </submittedName>
</protein>
<organism evidence="2 3">
    <name type="scientific">Microbacterium gilvum</name>
    <dbReference type="NCBI Taxonomy" id="1336204"/>
    <lineage>
        <taxon>Bacteria</taxon>
        <taxon>Bacillati</taxon>
        <taxon>Actinomycetota</taxon>
        <taxon>Actinomycetes</taxon>
        <taxon>Micrococcales</taxon>
        <taxon>Microbacteriaceae</taxon>
        <taxon>Microbacterium</taxon>
    </lineage>
</organism>
<name>A0ABP8ZY59_9MICO</name>
<evidence type="ECO:0000313" key="3">
    <source>
        <dbReference type="Proteomes" id="UP001501645"/>
    </source>
</evidence>
<dbReference type="PANTHER" id="PTHR37314">
    <property type="entry name" value="SLR0142 PROTEIN"/>
    <property type="match status" value="1"/>
</dbReference>
<evidence type="ECO:0000256" key="1">
    <source>
        <dbReference type="SAM" id="Phobius"/>
    </source>
</evidence>